<accession>A0A1Y1VV69</accession>
<dbReference type="Gene3D" id="3.80.10.10">
    <property type="entry name" value="Ribonuclease Inhibitor"/>
    <property type="match status" value="2"/>
</dbReference>
<gene>
    <name evidence="5" type="ORF">BCR32DRAFT_297993</name>
</gene>
<evidence type="ECO:0000256" key="3">
    <source>
        <dbReference type="SAM" id="Phobius"/>
    </source>
</evidence>
<dbReference type="InterPro" id="IPR050216">
    <property type="entry name" value="LRR_domain-containing"/>
</dbReference>
<dbReference type="PANTHER" id="PTHR48051">
    <property type="match status" value="1"/>
</dbReference>
<feature type="transmembrane region" description="Helical" evidence="3">
    <location>
        <begin position="324"/>
        <end position="346"/>
    </location>
</feature>
<evidence type="ECO:0000256" key="4">
    <source>
        <dbReference type="SAM" id="SignalP"/>
    </source>
</evidence>
<sequence>MKISTLNLFLFNIFSIISIAYGVDSQDCLLLNDFLKRDLNTPCCNDGISLCNNEGQIFRLYLNNTTAGEADFMNFPIFPKLTEISIGIKGLNGNRLPAAFFDQPQLLTLSVYNSNISTIQENINFNCPVDQINLEHNKIKEFPYHFSKLPKLTKLYFWDNDIDGIIDLKNFKTLRQIDISGNHVSDVINFPTSINVIALNENPIKEVPKEIPYLTDLNVLQIANTEITELPPDLFKLDKLKKLNISNNLELNTELINFGENSIEYCYIKNTPILCLQENTCQNVDVNYIDQCTSLQINNIKSKQNINNDNLKNKIKEYIKNNRFIIFTVSIVVLIIIMISFICCCCKKKSEKDDKKYDIVVTENIKKIRVYEQLSSMDSNNDNYINNKNNSNIEINNNVHFESNNNNINYENNYPNNFNIDYMNKRAEELDNMERLPSYRTRDRSKYISEKPPTYSFINAIPVNDIQDIKQRID</sequence>
<dbReference type="OrthoDB" id="676979at2759"/>
<feature type="chain" id="PRO_5013005476" evidence="4">
    <location>
        <begin position="26"/>
        <end position="474"/>
    </location>
</feature>
<proteinExistence type="predicted"/>
<evidence type="ECO:0000256" key="1">
    <source>
        <dbReference type="ARBA" id="ARBA00022614"/>
    </source>
</evidence>
<reference evidence="5 6" key="2">
    <citation type="submission" date="2016-08" db="EMBL/GenBank/DDBJ databases">
        <title>Pervasive Adenine N6-methylation of Active Genes in Fungi.</title>
        <authorList>
            <consortium name="DOE Joint Genome Institute"/>
            <person name="Mondo S.J."/>
            <person name="Dannebaum R.O."/>
            <person name="Kuo R.C."/>
            <person name="Labutti K."/>
            <person name="Haridas S."/>
            <person name="Kuo A."/>
            <person name="Salamov A."/>
            <person name="Ahrendt S.R."/>
            <person name="Lipzen A."/>
            <person name="Sullivan W."/>
            <person name="Andreopoulos W.B."/>
            <person name="Clum A."/>
            <person name="Lindquist E."/>
            <person name="Daum C."/>
            <person name="Ramamoorthy G.K."/>
            <person name="Gryganskyi A."/>
            <person name="Culley D."/>
            <person name="Magnuson J.K."/>
            <person name="James T.Y."/>
            <person name="O'Malley M.A."/>
            <person name="Stajich J.E."/>
            <person name="Spatafora J.W."/>
            <person name="Visel A."/>
            <person name="Grigoriev I.V."/>
        </authorList>
    </citation>
    <scope>NUCLEOTIDE SEQUENCE [LARGE SCALE GENOMIC DNA]</scope>
    <source>
        <strain evidence="5 6">S4</strain>
    </source>
</reference>
<dbReference type="EMBL" id="MCFG01000507">
    <property type="protein sequence ID" value="ORX64664.1"/>
    <property type="molecule type" value="Genomic_DNA"/>
</dbReference>
<keyword evidence="2" id="KW-0677">Repeat</keyword>
<evidence type="ECO:0000313" key="6">
    <source>
        <dbReference type="Proteomes" id="UP000193944"/>
    </source>
</evidence>
<name>A0A1Y1VV69_9FUNG</name>
<keyword evidence="3" id="KW-0812">Transmembrane</keyword>
<evidence type="ECO:0000313" key="5">
    <source>
        <dbReference type="EMBL" id="ORX64664.1"/>
    </source>
</evidence>
<evidence type="ECO:0000256" key="2">
    <source>
        <dbReference type="ARBA" id="ARBA00022737"/>
    </source>
</evidence>
<keyword evidence="1" id="KW-0433">Leucine-rich repeat</keyword>
<dbReference type="PANTHER" id="PTHR48051:SF1">
    <property type="entry name" value="RAS SUPPRESSOR PROTEIN 1"/>
    <property type="match status" value="1"/>
</dbReference>
<dbReference type="GO" id="GO:0005737">
    <property type="term" value="C:cytoplasm"/>
    <property type="evidence" value="ECO:0007669"/>
    <property type="project" value="TreeGrafter"/>
</dbReference>
<comment type="caution">
    <text evidence="5">The sequence shown here is derived from an EMBL/GenBank/DDBJ whole genome shotgun (WGS) entry which is preliminary data.</text>
</comment>
<keyword evidence="3" id="KW-0472">Membrane</keyword>
<protein>
    <submittedName>
        <fullName evidence="5">L domain-like protein</fullName>
    </submittedName>
</protein>
<dbReference type="AlphaFoldDB" id="A0A1Y1VV69"/>
<keyword evidence="4" id="KW-0732">Signal</keyword>
<dbReference type="STRING" id="1754192.A0A1Y1VV69"/>
<keyword evidence="3" id="KW-1133">Transmembrane helix</keyword>
<organism evidence="5 6">
    <name type="scientific">Anaeromyces robustus</name>
    <dbReference type="NCBI Taxonomy" id="1754192"/>
    <lineage>
        <taxon>Eukaryota</taxon>
        <taxon>Fungi</taxon>
        <taxon>Fungi incertae sedis</taxon>
        <taxon>Chytridiomycota</taxon>
        <taxon>Chytridiomycota incertae sedis</taxon>
        <taxon>Neocallimastigomycetes</taxon>
        <taxon>Neocallimastigales</taxon>
        <taxon>Neocallimastigaceae</taxon>
        <taxon>Anaeromyces</taxon>
    </lineage>
</organism>
<feature type="signal peptide" evidence="4">
    <location>
        <begin position="1"/>
        <end position="25"/>
    </location>
</feature>
<keyword evidence="6" id="KW-1185">Reference proteome</keyword>
<dbReference type="InterPro" id="IPR032675">
    <property type="entry name" value="LRR_dom_sf"/>
</dbReference>
<dbReference type="SUPFAM" id="SSF52058">
    <property type="entry name" value="L domain-like"/>
    <property type="match status" value="1"/>
</dbReference>
<dbReference type="Proteomes" id="UP000193944">
    <property type="component" value="Unassembled WGS sequence"/>
</dbReference>
<reference evidence="5 6" key="1">
    <citation type="submission" date="2016-08" db="EMBL/GenBank/DDBJ databases">
        <title>A Parts List for Fungal Cellulosomes Revealed by Comparative Genomics.</title>
        <authorList>
            <consortium name="DOE Joint Genome Institute"/>
            <person name="Haitjema C.H."/>
            <person name="Gilmore S.P."/>
            <person name="Henske J.K."/>
            <person name="Solomon K.V."/>
            <person name="De Groot R."/>
            <person name="Kuo A."/>
            <person name="Mondo S.J."/>
            <person name="Salamov A.A."/>
            <person name="Labutti K."/>
            <person name="Zhao Z."/>
            <person name="Chiniquy J."/>
            <person name="Barry K."/>
            <person name="Brewer H.M."/>
            <person name="Purvine S.O."/>
            <person name="Wright A.T."/>
            <person name="Boxma B."/>
            <person name="Van Alen T."/>
            <person name="Hackstein J.H."/>
            <person name="Baker S.E."/>
            <person name="Grigoriev I.V."/>
            <person name="O'Malley M.A."/>
        </authorList>
    </citation>
    <scope>NUCLEOTIDE SEQUENCE [LARGE SCALE GENOMIC DNA]</scope>
    <source>
        <strain evidence="5 6">S4</strain>
    </source>
</reference>